<evidence type="ECO:0000313" key="2">
    <source>
        <dbReference type="EMBL" id="CAA6813195.1"/>
    </source>
</evidence>
<sequence length="348" mass="40116">MNIKLENIGILKNADVTIDGLTVIAGENDTGKSTVGKSLYFALKSLFDLKNLLGFINKDEKLNTESDKRFGLIEKLIFDNQISEINNDGYISLAIKEDRYKFNIINQQAHIPENFEGTNRQIKNIKLPIMIETPLVWNFNKFFNQMSILESRSGMIGEEISIDYPYFLKELHYRLNIPSKKQGLNIVDNISLLINGDFRQDGIGNFFFYKDGKKIELLNTATGIKYFGILQILSKNNYLNENTLLILDEPEVHLHPKWQLEMAKVIVNLVKNGVKILVNSHSPYMIEALKRYSDIEGIKDKTNFYLAEDGYIKKENDSNTDTLAKIFEKLSEPFDLFEEMENERFKNG</sequence>
<evidence type="ECO:0000259" key="1">
    <source>
        <dbReference type="Pfam" id="PF13304"/>
    </source>
</evidence>
<dbReference type="Pfam" id="PF13304">
    <property type="entry name" value="AAA_21"/>
    <property type="match status" value="1"/>
</dbReference>
<accession>A0A6S6T4M3</accession>
<dbReference type="AlphaFoldDB" id="A0A6S6T4M3"/>
<proteinExistence type="predicted"/>
<name>A0A6S6T4M3_9BACT</name>
<gene>
    <name evidence="2" type="ORF">HELGO_WM22622</name>
</gene>
<dbReference type="EMBL" id="CACVAW010000053">
    <property type="protein sequence ID" value="CAA6813195.1"/>
    <property type="molecule type" value="Genomic_DNA"/>
</dbReference>
<dbReference type="GO" id="GO:0016887">
    <property type="term" value="F:ATP hydrolysis activity"/>
    <property type="evidence" value="ECO:0007669"/>
    <property type="project" value="InterPro"/>
</dbReference>
<dbReference type="InterPro" id="IPR003959">
    <property type="entry name" value="ATPase_AAA_core"/>
</dbReference>
<organism evidence="2">
    <name type="scientific">uncultured Campylobacterales bacterium</name>
    <dbReference type="NCBI Taxonomy" id="352960"/>
    <lineage>
        <taxon>Bacteria</taxon>
        <taxon>Pseudomonadati</taxon>
        <taxon>Campylobacterota</taxon>
        <taxon>Epsilonproteobacteria</taxon>
        <taxon>Campylobacterales</taxon>
        <taxon>environmental samples</taxon>
    </lineage>
</organism>
<dbReference type="GO" id="GO:0005524">
    <property type="term" value="F:ATP binding"/>
    <property type="evidence" value="ECO:0007669"/>
    <property type="project" value="UniProtKB-KW"/>
</dbReference>
<dbReference type="InterPro" id="IPR051396">
    <property type="entry name" value="Bact_Antivir_Def_Nuclease"/>
</dbReference>
<protein>
    <submittedName>
        <fullName evidence="2">ABC transporter, ATP-binding protein</fullName>
    </submittedName>
</protein>
<reference evidence="2" key="1">
    <citation type="submission" date="2020-01" db="EMBL/GenBank/DDBJ databases">
        <authorList>
            <person name="Meier V. D."/>
            <person name="Meier V D."/>
        </authorList>
    </citation>
    <scope>NUCLEOTIDE SEQUENCE</scope>
    <source>
        <strain evidence="2">HLG_WM_MAG_12</strain>
    </source>
</reference>
<dbReference type="PANTHER" id="PTHR43581:SF2">
    <property type="entry name" value="EXCINUCLEASE ATPASE SUBUNIT"/>
    <property type="match status" value="1"/>
</dbReference>
<dbReference type="SUPFAM" id="SSF52540">
    <property type="entry name" value="P-loop containing nucleoside triphosphate hydrolases"/>
    <property type="match status" value="1"/>
</dbReference>
<keyword evidence="2" id="KW-0067">ATP-binding</keyword>
<feature type="domain" description="ATPase AAA-type core" evidence="1">
    <location>
        <begin position="21"/>
        <end position="286"/>
    </location>
</feature>
<dbReference type="Gene3D" id="3.40.50.300">
    <property type="entry name" value="P-loop containing nucleotide triphosphate hydrolases"/>
    <property type="match status" value="2"/>
</dbReference>
<dbReference type="PANTHER" id="PTHR43581">
    <property type="entry name" value="ATP/GTP PHOSPHATASE"/>
    <property type="match status" value="1"/>
</dbReference>
<keyword evidence="2" id="KW-0547">Nucleotide-binding</keyword>
<dbReference type="InterPro" id="IPR027417">
    <property type="entry name" value="P-loop_NTPase"/>
</dbReference>